<feature type="transmembrane region" description="Helical" evidence="6">
    <location>
        <begin position="12"/>
        <end position="33"/>
    </location>
</feature>
<evidence type="ECO:0000256" key="2">
    <source>
        <dbReference type="ARBA" id="ARBA00007524"/>
    </source>
</evidence>
<name>A0A183INL8_9BILA</name>
<evidence type="ECO:0000313" key="7">
    <source>
        <dbReference type="EMBL" id="VDP06608.1"/>
    </source>
</evidence>
<evidence type="ECO:0000313" key="8">
    <source>
        <dbReference type="Proteomes" id="UP000270296"/>
    </source>
</evidence>
<feature type="transmembrane region" description="Helical" evidence="6">
    <location>
        <begin position="142"/>
        <end position="166"/>
    </location>
</feature>
<evidence type="ECO:0000256" key="5">
    <source>
        <dbReference type="ARBA" id="ARBA00023136"/>
    </source>
</evidence>
<evidence type="ECO:0000256" key="4">
    <source>
        <dbReference type="ARBA" id="ARBA00022989"/>
    </source>
</evidence>
<keyword evidence="3 6" id="KW-0812">Transmembrane</keyword>
<proteinExistence type="inferred from homology"/>
<dbReference type="GO" id="GO:0016020">
    <property type="term" value="C:membrane"/>
    <property type="evidence" value="ECO:0007669"/>
    <property type="project" value="UniProtKB-SubCell"/>
</dbReference>
<evidence type="ECO:0000256" key="1">
    <source>
        <dbReference type="ARBA" id="ARBA00004141"/>
    </source>
</evidence>
<dbReference type="InterPro" id="IPR038330">
    <property type="entry name" value="TspO/MBR-related_sf"/>
</dbReference>
<evidence type="ECO:0000256" key="6">
    <source>
        <dbReference type="SAM" id="Phobius"/>
    </source>
</evidence>
<sequence>MVVDAPFTTKDWGMIAVATVVPCGYAFVSYMYLKDSEYMKWFQSLKKPRWMQSSSECQATCEAVLMSSVCCGTYLAYKHSEGFTTSGSKLAVAALSGFAGLQVFARVFFLYCHNLPMFAGLMAVSTAVLTTLSYAFHGIHPLAGTLVMPAAVCSFCGVCGLTQMAIEERKSSKGDEAN</sequence>
<dbReference type="Gene3D" id="1.20.1260.100">
    <property type="entry name" value="TspO/MBR protein"/>
    <property type="match status" value="1"/>
</dbReference>
<organism evidence="9">
    <name type="scientific">Soboliphyme baturini</name>
    <dbReference type="NCBI Taxonomy" id="241478"/>
    <lineage>
        <taxon>Eukaryota</taxon>
        <taxon>Metazoa</taxon>
        <taxon>Ecdysozoa</taxon>
        <taxon>Nematoda</taxon>
        <taxon>Enoplea</taxon>
        <taxon>Dorylaimia</taxon>
        <taxon>Dioctophymatida</taxon>
        <taxon>Dioctophymatoidea</taxon>
        <taxon>Soboliphymatidae</taxon>
        <taxon>Soboliphyme</taxon>
    </lineage>
</organism>
<comment type="similarity">
    <text evidence="2">Belongs to the TspO/BZRP family.</text>
</comment>
<evidence type="ECO:0000313" key="9">
    <source>
        <dbReference type="WBParaSite" id="SBAD_0000542601-mRNA-1"/>
    </source>
</evidence>
<dbReference type="Pfam" id="PF03073">
    <property type="entry name" value="TspO_MBR"/>
    <property type="match status" value="1"/>
</dbReference>
<dbReference type="EMBL" id="UZAM01008832">
    <property type="protein sequence ID" value="VDP06608.1"/>
    <property type="molecule type" value="Genomic_DNA"/>
</dbReference>
<reference evidence="7 8" key="2">
    <citation type="submission" date="2018-11" db="EMBL/GenBank/DDBJ databases">
        <authorList>
            <consortium name="Pathogen Informatics"/>
        </authorList>
    </citation>
    <scope>NUCLEOTIDE SEQUENCE [LARGE SCALE GENOMIC DNA]</scope>
</reference>
<dbReference type="WBParaSite" id="SBAD_0000542601-mRNA-1">
    <property type="protein sequence ID" value="SBAD_0000542601-mRNA-1"/>
    <property type="gene ID" value="SBAD_0000542601"/>
</dbReference>
<feature type="transmembrane region" description="Helical" evidence="6">
    <location>
        <begin position="118"/>
        <end position="136"/>
    </location>
</feature>
<comment type="subcellular location">
    <subcellularLocation>
        <location evidence="1">Membrane</location>
        <topology evidence="1">Multi-pass membrane protein</topology>
    </subcellularLocation>
</comment>
<reference evidence="9" key="1">
    <citation type="submission" date="2016-06" db="UniProtKB">
        <authorList>
            <consortium name="WormBaseParasite"/>
        </authorList>
    </citation>
    <scope>IDENTIFICATION</scope>
</reference>
<dbReference type="AlphaFoldDB" id="A0A183INL8"/>
<accession>A0A183INL8</accession>
<keyword evidence="8" id="KW-1185">Reference proteome</keyword>
<gene>
    <name evidence="7" type="ORF">SBAD_LOCUS5214</name>
</gene>
<dbReference type="InterPro" id="IPR004307">
    <property type="entry name" value="TspO_MBR"/>
</dbReference>
<dbReference type="Proteomes" id="UP000270296">
    <property type="component" value="Unassembled WGS sequence"/>
</dbReference>
<keyword evidence="5 6" id="KW-0472">Membrane</keyword>
<keyword evidence="4 6" id="KW-1133">Transmembrane helix</keyword>
<evidence type="ECO:0000256" key="3">
    <source>
        <dbReference type="ARBA" id="ARBA00022692"/>
    </source>
</evidence>
<protein>
    <submittedName>
        <fullName evidence="9">Dolichyldiphosphatase</fullName>
    </submittedName>
</protein>